<keyword evidence="2" id="KW-1185">Reference proteome</keyword>
<organism evidence="1 2">
    <name type="scientific">Trichonephila clavata</name>
    <name type="common">Joro spider</name>
    <name type="synonym">Nephila clavata</name>
    <dbReference type="NCBI Taxonomy" id="2740835"/>
    <lineage>
        <taxon>Eukaryota</taxon>
        <taxon>Metazoa</taxon>
        <taxon>Ecdysozoa</taxon>
        <taxon>Arthropoda</taxon>
        <taxon>Chelicerata</taxon>
        <taxon>Arachnida</taxon>
        <taxon>Araneae</taxon>
        <taxon>Araneomorphae</taxon>
        <taxon>Entelegynae</taxon>
        <taxon>Araneoidea</taxon>
        <taxon>Nephilidae</taxon>
        <taxon>Trichonephila</taxon>
    </lineage>
</organism>
<comment type="caution">
    <text evidence="1">The sequence shown here is derived from an EMBL/GenBank/DDBJ whole genome shotgun (WGS) entry which is preliminary data.</text>
</comment>
<reference evidence="1" key="1">
    <citation type="submission" date="2020-07" db="EMBL/GenBank/DDBJ databases">
        <title>Multicomponent nature underlies the extraordinary mechanical properties of spider dragline silk.</title>
        <authorList>
            <person name="Kono N."/>
            <person name="Nakamura H."/>
            <person name="Mori M."/>
            <person name="Yoshida Y."/>
            <person name="Ohtoshi R."/>
            <person name="Malay A.D."/>
            <person name="Moran D.A.P."/>
            <person name="Tomita M."/>
            <person name="Numata K."/>
            <person name="Arakawa K."/>
        </authorList>
    </citation>
    <scope>NUCLEOTIDE SEQUENCE</scope>
</reference>
<gene>
    <name evidence="1" type="ORF">TNCT_330451</name>
</gene>
<dbReference type="EMBL" id="BMAO01018616">
    <property type="protein sequence ID" value="GFR24749.1"/>
    <property type="molecule type" value="Genomic_DNA"/>
</dbReference>
<accession>A0A8X6HJH1</accession>
<name>A0A8X6HJH1_TRICU</name>
<dbReference type="Proteomes" id="UP000887116">
    <property type="component" value="Unassembled WGS sequence"/>
</dbReference>
<proteinExistence type="predicted"/>
<evidence type="ECO:0000313" key="1">
    <source>
        <dbReference type="EMBL" id="GFR24749.1"/>
    </source>
</evidence>
<sequence>MLEKKSFTFCQLAITSAAPTDSPATTAPIGLVTMASVKAFSPIITAGITRADNKVNTGKSVPCKIALKVSIPPPTNANA</sequence>
<dbReference type="AlphaFoldDB" id="A0A8X6HJH1"/>
<evidence type="ECO:0000313" key="2">
    <source>
        <dbReference type="Proteomes" id="UP000887116"/>
    </source>
</evidence>
<protein>
    <submittedName>
        <fullName evidence="1">Uncharacterized protein</fullName>
    </submittedName>
</protein>